<proteinExistence type="predicted"/>
<comment type="caution">
    <text evidence="1">The sequence shown here is derived from an EMBL/GenBank/DDBJ whole genome shotgun (WGS) entry which is preliminary data.</text>
</comment>
<sequence>MSRLPHGLPSTGGINDWFVLTSMSTFASKLGTNYCPTDDEFSHIQKLIEEPLKSLHQLDARIFDLQKALNALLAERDTITSFIESHKSLLAPIRRLPVEVLQEIFVARLRGAVDAEYPNHLRQRHSRVHPSPHSDTESCTLRVFPRSITGLSPSPTHPMIVSSVESGQLDLLLEYPPHPVYEPGPSDEIKQVWEGSFFAEDE</sequence>
<keyword evidence="2" id="KW-1185">Reference proteome</keyword>
<evidence type="ECO:0000313" key="2">
    <source>
        <dbReference type="Proteomes" id="UP000636479"/>
    </source>
</evidence>
<dbReference type="AlphaFoldDB" id="A0A8H6VRI3"/>
<dbReference type="GeneID" id="59351566"/>
<evidence type="ECO:0000313" key="1">
    <source>
        <dbReference type="EMBL" id="KAF7291134.1"/>
    </source>
</evidence>
<reference evidence="1" key="1">
    <citation type="submission" date="2020-05" db="EMBL/GenBank/DDBJ databases">
        <title>Mycena genomes resolve the evolution of fungal bioluminescence.</title>
        <authorList>
            <person name="Tsai I.J."/>
        </authorList>
    </citation>
    <scope>NUCLEOTIDE SEQUENCE</scope>
    <source>
        <strain evidence="1">171206Taipei</strain>
    </source>
</reference>
<organism evidence="1 2">
    <name type="scientific">Mycena indigotica</name>
    <dbReference type="NCBI Taxonomy" id="2126181"/>
    <lineage>
        <taxon>Eukaryota</taxon>
        <taxon>Fungi</taxon>
        <taxon>Dikarya</taxon>
        <taxon>Basidiomycota</taxon>
        <taxon>Agaricomycotina</taxon>
        <taxon>Agaricomycetes</taxon>
        <taxon>Agaricomycetidae</taxon>
        <taxon>Agaricales</taxon>
        <taxon>Marasmiineae</taxon>
        <taxon>Mycenaceae</taxon>
        <taxon>Mycena</taxon>
    </lineage>
</organism>
<name>A0A8H6VRI3_9AGAR</name>
<dbReference type="RefSeq" id="XP_037214256.1">
    <property type="nucleotide sequence ID" value="XM_037369050.1"/>
</dbReference>
<gene>
    <name evidence="1" type="ORF">MIND_01256600</name>
</gene>
<dbReference type="Proteomes" id="UP000636479">
    <property type="component" value="Unassembled WGS sequence"/>
</dbReference>
<dbReference type="OrthoDB" id="3365698at2759"/>
<dbReference type="EMBL" id="JACAZF010000013">
    <property type="protein sequence ID" value="KAF7291134.1"/>
    <property type="molecule type" value="Genomic_DNA"/>
</dbReference>
<protein>
    <submittedName>
        <fullName evidence="1">F-box domain-containing protein</fullName>
    </submittedName>
</protein>
<accession>A0A8H6VRI3</accession>